<keyword evidence="14 20" id="KW-0472">Membrane</keyword>
<dbReference type="GO" id="GO:0005886">
    <property type="term" value="C:plasma membrane"/>
    <property type="evidence" value="ECO:0007669"/>
    <property type="project" value="UniProtKB-SubCell"/>
</dbReference>
<keyword evidence="22" id="KW-1185">Reference proteome</keyword>
<comment type="function">
    <text evidence="1">This protein catalyzes the committed step to the synthesis of the acidic phospholipids.</text>
</comment>
<reference evidence="21 22" key="1">
    <citation type="submission" date="2017-03" db="EMBL/GenBank/DDBJ databases">
        <title>Genome sequence of Clostridium hungatei DSM 14427.</title>
        <authorList>
            <person name="Poehlein A."/>
            <person name="Daniel R."/>
        </authorList>
    </citation>
    <scope>NUCLEOTIDE SEQUENCE [LARGE SCALE GENOMIC DNA]</scope>
    <source>
        <strain evidence="21 22">DSM 14427</strain>
    </source>
</reference>
<keyword evidence="15" id="KW-0594">Phospholipid biosynthesis</keyword>
<gene>
    <name evidence="21" type="primary">pgsA_3</name>
    <name evidence="21" type="ORF">CLHUN_29490</name>
</gene>
<comment type="similarity">
    <text evidence="5 19">Belongs to the CDP-alcohol phosphatidyltransferase class-I family.</text>
</comment>
<evidence type="ECO:0000256" key="12">
    <source>
        <dbReference type="ARBA" id="ARBA00022989"/>
    </source>
</evidence>
<evidence type="ECO:0000256" key="19">
    <source>
        <dbReference type="RuleBase" id="RU003750"/>
    </source>
</evidence>
<dbReference type="InterPro" id="IPR043130">
    <property type="entry name" value="CDP-OH_PTrfase_TM_dom"/>
</dbReference>
<dbReference type="PIRSF" id="PIRSF000847">
    <property type="entry name" value="Phos_ph_gly_syn"/>
    <property type="match status" value="1"/>
</dbReference>
<dbReference type="NCBIfam" id="TIGR00560">
    <property type="entry name" value="pgsA"/>
    <property type="match status" value="1"/>
</dbReference>
<evidence type="ECO:0000256" key="8">
    <source>
        <dbReference type="ARBA" id="ARBA00022475"/>
    </source>
</evidence>
<dbReference type="PANTHER" id="PTHR14269">
    <property type="entry name" value="CDP-DIACYLGLYCEROL--GLYCEROL-3-PHOSPHATE 3-PHOSPHATIDYLTRANSFERASE-RELATED"/>
    <property type="match status" value="1"/>
</dbReference>
<evidence type="ECO:0000313" key="21">
    <source>
        <dbReference type="EMBL" id="OPX43199.1"/>
    </source>
</evidence>
<evidence type="ECO:0000256" key="7">
    <source>
        <dbReference type="ARBA" id="ARBA00014944"/>
    </source>
</evidence>
<dbReference type="FunFam" id="1.20.120.1760:FF:000004">
    <property type="entry name" value="CDP-diacylglycerol--glycerol-3-phosphate 3-phosphatidyltransferase"/>
    <property type="match status" value="1"/>
</dbReference>
<protein>
    <recommendedName>
        <fullName evidence="7 18">CDP-diacylglycerol--glycerol-3-phosphate 3-phosphatidyltransferase</fullName>
        <ecNumber evidence="6 18">2.7.8.5</ecNumber>
    </recommendedName>
</protein>
<keyword evidence="11 20" id="KW-0812">Transmembrane</keyword>
<keyword evidence="16" id="KW-1208">Phospholipid metabolism</keyword>
<keyword evidence="9" id="KW-0444">Lipid biosynthesis</keyword>
<evidence type="ECO:0000256" key="3">
    <source>
        <dbReference type="ARBA" id="ARBA00005042"/>
    </source>
</evidence>
<proteinExistence type="inferred from homology"/>
<evidence type="ECO:0000256" key="6">
    <source>
        <dbReference type="ARBA" id="ARBA00013170"/>
    </source>
</evidence>
<evidence type="ECO:0000256" key="14">
    <source>
        <dbReference type="ARBA" id="ARBA00023136"/>
    </source>
</evidence>
<keyword evidence="10 19" id="KW-0808">Transferase</keyword>
<comment type="caution">
    <text evidence="21">The sequence shown here is derived from an EMBL/GenBank/DDBJ whole genome shotgun (WGS) entry which is preliminary data.</text>
</comment>
<evidence type="ECO:0000256" key="20">
    <source>
        <dbReference type="SAM" id="Phobius"/>
    </source>
</evidence>
<keyword evidence="12 20" id="KW-1133">Transmembrane helix</keyword>
<dbReference type="Gene3D" id="1.20.120.1760">
    <property type="match status" value="1"/>
</dbReference>
<accession>A0A1V4SH31</accession>
<dbReference type="PANTHER" id="PTHR14269:SF62">
    <property type="entry name" value="CDP-DIACYLGLYCEROL--GLYCEROL-3-PHOSPHATE 3-PHOSPHATIDYLTRANSFERASE 1, CHLOROPLASTIC"/>
    <property type="match status" value="1"/>
</dbReference>
<feature type="transmembrane region" description="Helical" evidence="20">
    <location>
        <begin position="176"/>
        <end position="195"/>
    </location>
</feature>
<keyword evidence="13" id="KW-0443">Lipid metabolism</keyword>
<name>A0A1V4SH31_RUMHU</name>
<evidence type="ECO:0000256" key="17">
    <source>
        <dbReference type="ARBA" id="ARBA00048586"/>
    </source>
</evidence>
<dbReference type="OrthoDB" id="9796672at2"/>
<evidence type="ECO:0000256" key="11">
    <source>
        <dbReference type="ARBA" id="ARBA00022692"/>
    </source>
</evidence>
<evidence type="ECO:0000256" key="4">
    <source>
        <dbReference type="ARBA" id="ARBA00005189"/>
    </source>
</evidence>
<dbReference type="GO" id="GO:0008444">
    <property type="term" value="F:CDP-diacylglycerol-glycerol-3-phosphate 3-phosphatidyltransferase activity"/>
    <property type="evidence" value="ECO:0007669"/>
    <property type="project" value="UniProtKB-UniRule"/>
</dbReference>
<evidence type="ECO:0000256" key="15">
    <source>
        <dbReference type="ARBA" id="ARBA00023209"/>
    </source>
</evidence>
<evidence type="ECO:0000256" key="1">
    <source>
        <dbReference type="ARBA" id="ARBA00003973"/>
    </source>
</evidence>
<dbReference type="InterPro" id="IPR048254">
    <property type="entry name" value="CDP_ALCOHOL_P_TRANSF_CS"/>
</dbReference>
<dbReference type="UniPathway" id="UPA00084">
    <property type="reaction ID" value="UER00503"/>
</dbReference>
<evidence type="ECO:0000256" key="5">
    <source>
        <dbReference type="ARBA" id="ARBA00010441"/>
    </source>
</evidence>
<dbReference type="STRING" id="48256.CLHUN_29490"/>
<feature type="transmembrane region" description="Helical" evidence="20">
    <location>
        <begin position="95"/>
        <end position="119"/>
    </location>
</feature>
<comment type="catalytic activity">
    <reaction evidence="17">
        <text>a CDP-1,2-diacyl-sn-glycerol + sn-glycerol 3-phosphate = a 1,2-diacyl-sn-glycero-3-phospho-(1'-sn-glycero-3'-phosphate) + CMP + H(+)</text>
        <dbReference type="Rhea" id="RHEA:12593"/>
        <dbReference type="ChEBI" id="CHEBI:15378"/>
        <dbReference type="ChEBI" id="CHEBI:57597"/>
        <dbReference type="ChEBI" id="CHEBI:58332"/>
        <dbReference type="ChEBI" id="CHEBI:60110"/>
        <dbReference type="ChEBI" id="CHEBI:60377"/>
        <dbReference type="EC" id="2.7.8.5"/>
    </reaction>
</comment>
<dbReference type="GO" id="GO:0006655">
    <property type="term" value="P:phosphatidylglycerol biosynthetic process"/>
    <property type="evidence" value="ECO:0007669"/>
    <property type="project" value="UniProtKB-UniPathway"/>
</dbReference>
<feature type="transmembrane region" description="Helical" evidence="20">
    <location>
        <begin position="12"/>
        <end position="32"/>
    </location>
</feature>
<organism evidence="21 22">
    <name type="scientific">Ruminiclostridium hungatei</name>
    <name type="common">Clostridium hungatei</name>
    <dbReference type="NCBI Taxonomy" id="48256"/>
    <lineage>
        <taxon>Bacteria</taxon>
        <taxon>Bacillati</taxon>
        <taxon>Bacillota</taxon>
        <taxon>Clostridia</taxon>
        <taxon>Eubacteriales</taxon>
        <taxon>Oscillospiraceae</taxon>
        <taxon>Ruminiclostridium</taxon>
    </lineage>
</organism>
<comment type="pathway">
    <text evidence="3">Phospholipid metabolism; phosphatidylglycerol biosynthesis; phosphatidylglycerol from CDP-diacylglycerol: step 1/2.</text>
</comment>
<dbReference type="PROSITE" id="PS00379">
    <property type="entry name" value="CDP_ALCOHOL_P_TRANSF"/>
    <property type="match status" value="1"/>
</dbReference>
<keyword evidence="8" id="KW-1003">Cell membrane</keyword>
<dbReference type="InterPro" id="IPR004570">
    <property type="entry name" value="Phosphatidylglycerol_P_synth"/>
</dbReference>
<evidence type="ECO:0000256" key="16">
    <source>
        <dbReference type="ARBA" id="ARBA00023264"/>
    </source>
</evidence>
<feature type="transmembrane region" description="Helical" evidence="20">
    <location>
        <begin position="52"/>
        <end position="74"/>
    </location>
</feature>
<comment type="pathway">
    <text evidence="4">Lipid metabolism.</text>
</comment>
<dbReference type="EC" id="2.7.8.5" evidence="6 18"/>
<evidence type="ECO:0000256" key="9">
    <source>
        <dbReference type="ARBA" id="ARBA00022516"/>
    </source>
</evidence>
<comment type="subcellular location">
    <subcellularLocation>
        <location evidence="2">Cell membrane</location>
        <topology evidence="2">Multi-pass membrane protein</topology>
    </subcellularLocation>
</comment>
<evidence type="ECO:0000313" key="22">
    <source>
        <dbReference type="Proteomes" id="UP000191554"/>
    </source>
</evidence>
<dbReference type="AlphaFoldDB" id="A0A1V4SH31"/>
<dbReference type="RefSeq" id="WP_080065399.1">
    <property type="nucleotide sequence ID" value="NZ_MZGX01000020.1"/>
</dbReference>
<evidence type="ECO:0000256" key="18">
    <source>
        <dbReference type="NCBIfam" id="TIGR00560"/>
    </source>
</evidence>
<evidence type="ECO:0000256" key="13">
    <source>
        <dbReference type="ARBA" id="ARBA00023098"/>
    </source>
</evidence>
<dbReference type="InterPro" id="IPR050324">
    <property type="entry name" value="CDP-alcohol_PTase-I"/>
</dbReference>
<dbReference type="EMBL" id="MZGX01000020">
    <property type="protein sequence ID" value="OPX43199.1"/>
    <property type="molecule type" value="Genomic_DNA"/>
</dbReference>
<evidence type="ECO:0000256" key="10">
    <source>
        <dbReference type="ARBA" id="ARBA00022679"/>
    </source>
</evidence>
<dbReference type="Proteomes" id="UP000191554">
    <property type="component" value="Unassembled WGS sequence"/>
</dbReference>
<dbReference type="Pfam" id="PF01066">
    <property type="entry name" value="CDP-OH_P_transf"/>
    <property type="match status" value="1"/>
</dbReference>
<evidence type="ECO:0000256" key="2">
    <source>
        <dbReference type="ARBA" id="ARBA00004651"/>
    </source>
</evidence>
<sequence length="206" mass="22438">MNLPNKITISRIALVPIFMIFVIPIPDATVNLPMLSFLKNEMLSINKFINSYGNYVAAVLFIIAASTDGVDGYIARKRKLITAFGKFLDPIADKLLITAALIALVQRDVVTGWAAMIIISRELLVTGMRLVAAGEGQVVAANKSGKIKMVCQTVAVSVALLNNFPFSLVTDIKIDAYLMLIAVIVTIYSGIDFFAKNIKVIKPDDM</sequence>
<dbReference type="InterPro" id="IPR000462">
    <property type="entry name" value="CDP-OH_P_trans"/>
</dbReference>